<dbReference type="Gene3D" id="3.90.660.20">
    <property type="entry name" value="Protoporphyrinogen oxidase, mitochondrial, domain 2"/>
    <property type="match status" value="1"/>
</dbReference>
<proteinExistence type="inferred from homology"/>
<evidence type="ECO:0000256" key="5">
    <source>
        <dbReference type="ARBA" id="ARBA00008310"/>
    </source>
</evidence>
<evidence type="ECO:0000256" key="9">
    <source>
        <dbReference type="ARBA" id="ARBA00022827"/>
    </source>
</evidence>
<evidence type="ECO:0000259" key="13">
    <source>
        <dbReference type="Pfam" id="PF01593"/>
    </source>
</evidence>
<feature type="domain" description="Amine oxidase" evidence="13">
    <location>
        <begin position="10"/>
        <end position="461"/>
    </location>
</feature>
<dbReference type="EMBL" id="JACSPR010000002">
    <property type="protein sequence ID" value="MBD8029565.1"/>
    <property type="molecule type" value="Genomic_DNA"/>
</dbReference>
<accession>A0A8I0HQ81</accession>
<name>A0A8I0HQ81_9CORY</name>
<keyword evidence="10 12" id="KW-0560">Oxidoreductase</keyword>
<gene>
    <name evidence="14" type="ORF">H9627_04340</name>
</gene>
<dbReference type="RefSeq" id="WP_191732780.1">
    <property type="nucleotide sequence ID" value="NZ_JACSPR010000002.1"/>
</dbReference>
<evidence type="ECO:0000256" key="12">
    <source>
        <dbReference type="RuleBase" id="RU364052"/>
    </source>
</evidence>
<dbReference type="SUPFAM" id="SSF54373">
    <property type="entry name" value="FAD-linked reductases, C-terminal domain"/>
    <property type="match status" value="1"/>
</dbReference>
<dbReference type="PANTHER" id="PTHR42923:SF3">
    <property type="entry name" value="PROTOPORPHYRINOGEN OXIDASE"/>
    <property type="match status" value="1"/>
</dbReference>
<evidence type="ECO:0000313" key="14">
    <source>
        <dbReference type="EMBL" id="MBD8029565.1"/>
    </source>
</evidence>
<dbReference type="GO" id="GO:0006783">
    <property type="term" value="P:heme biosynthetic process"/>
    <property type="evidence" value="ECO:0007669"/>
    <property type="project" value="UniProtKB-UniRule"/>
</dbReference>
<comment type="similarity">
    <text evidence="5 12">Belongs to the protoporphyrinogen/coproporphyrinogen oxidase family. Coproporphyrinogen III oxidase subfamily.</text>
</comment>
<dbReference type="AlphaFoldDB" id="A0A8I0HQ81"/>
<dbReference type="UniPathway" id="UPA00252"/>
<evidence type="ECO:0000256" key="7">
    <source>
        <dbReference type="ARBA" id="ARBA00019046"/>
    </source>
</evidence>
<dbReference type="SUPFAM" id="SSF51905">
    <property type="entry name" value="FAD/NAD(P)-binding domain"/>
    <property type="match status" value="1"/>
</dbReference>
<dbReference type="InterPro" id="IPR002937">
    <property type="entry name" value="Amino_oxidase"/>
</dbReference>
<keyword evidence="11 12" id="KW-0350">Heme biosynthesis</keyword>
<dbReference type="EC" id="1.3.3.15" evidence="6 12"/>
<dbReference type="NCBIfam" id="TIGR00562">
    <property type="entry name" value="proto_IX_ox"/>
    <property type="match status" value="1"/>
</dbReference>
<dbReference type="Gene3D" id="3.50.50.60">
    <property type="entry name" value="FAD/NAD(P)-binding domain"/>
    <property type="match status" value="1"/>
</dbReference>
<comment type="subcellular location">
    <subcellularLocation>
        <location evidence="12">Cytoplasm</location>
    </subcellularLocation>
</comment>
<evidence type="ECO:0000313" key="15">
    <source>
        <dbReference type="Proteomes" id="UP000650224"/>
    </source>
</evidence>
<evidence type="ECO:0000256" key="8">
    <source>
        <dbReference type="ARBA" id="ARBA00022630"/>
    </source>
</evidence>
<evidence type="ECO:0000256" key="6">
    <source>
        <dbReference type="ARBA" id="ARBA00012402"/>
    </source>
</evidence>
<evidence type="ECO:0000256" key="3">
    <source>
        <dbReference type="ARBA" id="ARBA00002185"/>
    </source>
</evidence>
<comment type="catalytic activity">
    <reaction evidence="1">
        <text>coproporphyrinogen III + 3 O2 = coproporphyrin III + 3 H2O2</text>
        <dbReference type="Rhea" id="RHEA:43436"/>
        <dbReference type="ChEBI" id="CHEBI:15379"/>
        <dbReference type="ChEBI" id="CHEBI:16240"/>
        <dbReference type="ChEBI" id="CHEBI:57309"/>
        <dbReference type="ChEBI" id="CHEBI:131725"/>
        <dbReference type="EC" id="1.3.3.15"/>
    </reaction>
    <physiologicalReaction direction="left-to-right" evidence="1">
        <dbReference type="Rhea" id="RHEA:43437"/>
    </physiologicalReaction>
</comment>
<dbReference type="GO" id="GO:0005737">
    <property type="term" value="C:cytoplasm"/>
    <property type="evidence" value="ECO:0007669"/>
    <property type="project" value="UniProtKB-SubCell"/>
</dbReference>
<comment type="function">
    <text evidence="3 12">Involved in coproporphyrin-dependent heme b biosynthesis. Catalyzes the oxidation of coproporphyrinogen III to coproporphyrin III.</text>
</comment>
<evidence type="ECO:0000256" key="2">
    <source>
        <dbReference type="ARBA" id="ARBA00001974"/>
    </source>
</evidence>
<dbReference type="Pfam" id="PF01593">
    <property type="entry name" value="Amino_oxidase"/>
    <property type="match status" value="1"/>
</dbReference>
<sequence length="465" mass="48203">MRIAIIGAGLAGLTAAYEIHKADPDTHIDVLEAGERIGGKLFTVPFESGPTDMGAEAYLATRADATEFFHELGLGDSLVTPSGARSQLYAGGRLRPLPRGGVMGIPSSSAGLEEILSEETRVLIDAEAGTAPVDWQVGGDASVGALVRARYSDEVADVLVSALLGGVYSSSADDLGIRATVPALAEALDRLAESGEPVTLSGAVKLVETERAEARKNSETTPVFQAFRGGYAELYEALADQCGADIHLDSFVSAIAQVNGGGFQIKGGGEGTYDRVILAVPAPTAAVLLREVAPGATEYLKTIQLASSAVVGMRFDSAEGLPDVSGVLVASGEPGITAKAFTFSSKKWPHLGKRGGALVRASFGRLGDEATARMDEDDLVDAALDDLQTITGFDGRVAGLSEIFVQRWFGGLPNYGVDHIATVARARTEISKVNGLEAIGAWASGVGVPAIITDAKAAVERLLHA</sequence>
<evidence type="ECO:0000256" key="11">
    <source>
        <dbReference type="ARBA" id="ARBA00023133"/>
    </source>
</evidence>
<organism evidence="14 15">
    <name type="scientific">Corynebacterium gallinarum</name>
    <dbReference type="NCBI Taxonomy" id="2762214"/>
    <lineage>
        <taxon>Bacteria</taxon>
        <taxon>Bacillati</taxon>
        <taxon>Actinomycetota</taxon>
        <taxon>Actinomycetes</taxon>
        <taxon>Mycobacteriales</taxon>
        <taxon>Corynebacteriaceae</taxon>
        <taxon>Corynebacterium</taxon>
    </lineage>
</organism>
<evidence type="ECO:0000256" key="10">
    <source>
        <dbReference type="ARBA" id="ARBA00023002"/>
    </source>
</evidence>
<keyword evidence="15" id="KW-1185">Reference proteome</keyword>
<evidence type="ECO:0000256" key="4">
    <source>
        <dbReference type="ARBA" id="ARBA00004744"/>
    </source>
</evidence>
<keyword evidence="9 12" id="KW-0274">FAD</keyword>
<keyword evidence="8 12" id="KW-0285">Flavoprotein</keyword>
<dbReference type="GO" id="GO:0004729">
    <property type="term" value="F:oxygen-dependent protoporphyrinogen oxidase activity"/>
    <property type="evidence" value="ECO:0007669"/>
    <property type="project" value="UniProtKB-UniRule"/>
</dbReference>
<keyword evidence="12" id="KW-0963">Cytoplasm</keyword>
<protein>
    <recommendedName>
        <fullName evidence="7 12">Coproporphyrinogen III oxidase</fullName>
        <ecNumber evidence="6 12">1.3.3.15</ecNumber>
    </recommendedName>
</protein>
<dbReference type="InterPro" id="IPR036188">
    <property type="entry name" value="FAD/NAD-bd_sf"/>
</dbReference>
<reference evidence="14 15" key="1">
    <citation type="submission" date="2020-08" db="EMBL/GenBank/DDBJ databases">
        <title>A Genomic Blueprint of the Chicken Gut Microbiome.</title>
        <authorList>
            <person name="Gilroy R."/>
            <person name="Ravi A."/>
            <person name="Getino M."/>
            <person name="Pursley I."/>
            <person name="Horton D.L."/>
            <person name="Alikhan N.-F."/>
            <person name="Baker D."/>
            <person name="Gharbi K."/>
            <person name="Hall N."/>
            <person name="Watson M."/>
            <person name="Adriaenssens E.M."/>
            <person name="Foster-Nyarko E."/>
            <person name="Jarju S."/>
            <person name="Secka A."/>
            <person name="Antonio M."/>
            <person name="Oren A."/>
            <person name="Chaudhuri R."/>
            <person name="La Ragione R.M."/>
            <person name="Hildebrand F."/>
            <person name="Pallen M.J."/>
        </authorList>
    </citation>
    <scope>NUCLEOTIDE SEQUENCE [LARGE SCALE GENOMIC DNA]</scope>
    <source>
        <strain evidence="14 15">Sa1YVA5</strain>
    </source>
</reference>
<dbReference type="Gene3D" id="1.10.3110.10">
    <property type="entry name" value="protoporphyrinogen ix oxidase, domain 3"/>
    <property type="match status" value="1"/>
</dbReference>
<dbReference type="InterPro" id="IPR004572">
    <property type="entry name" value="Protoporphyrinogen_oxidase"/>
</dbReference>
<dbReference type="InterPro" id="IPR050464">
    <property type="entry name" value="Zeta_carotene_desat/Oxidored"/>
</dbReference>
<dbReference type="PANTHER" id="PTHR42923">
    <property type="entry name" value="PROTOPORPHYRINOGEN OXIDASE"/>
    <property type="match status" value="1"/>
</dbReference>
<dbReference type="Proteomes" id="UP000650224">
    <property type="component" value="Unassembled WGS sequence"/>
</dbReference>
<evidence type="ECO:0000256" key="1">
    <source>
        <dbReference type="ARBA" id="ARBA00001755"/>
    </source>
</evidence>
<dbReference type="NCBIfam" id="NF008841">
    <property type="entry name" value="PRK11883.1-1"/>
    <property type="match status" value="1"/>
</dbReference>
<comment type="cofactor">
    <cofactor evidence="2 12">
        <name>FAD</name>
        <dbReference type="ChEBI" id="CHEBI:57692"/>
    </cofactor>
</comment>
<comment type="caution">
    <text evidence="14">The sequence shown here is derived from an EMBL/GenBank/DDBJ whole genome shotgun (WGS) entry which is preliminary data.</text>
</comment>
<comment type="pathway">
    <text evidence="4 12">Porphyrin-containing compound metabolism; protoheme biosynthesis.</text>
</comment>